<name>A0A2S6ICK0_9ACTN</name>
<keyword evidence="1" id="KW-0175">Coiled coil</keyword>
<dbReference type="Proteomes" id="UP000239485">
    <property type="component" value="Unassembled WGS sequence"/>
</dbReference>
<feature type="region of interest" description="Disordered" evidence="2">
    <location>
        <begin position="69"/>
        <end position="102"/>
    </location>
</feature>
<feature type="compositionally biased region" description="Basic residues" evidence="2">
    <location>
        <begin position="77"/>
        <end position="89"/>
    </location>
</feature>
<gene>
    <name evidence="3" type="ORF">CLV92_11910</name>
</gene>
<dbReference type="InterPro" id="IPR038188">
    <property type="entry name" value="TorS_sensor_sf"/>
</dbReference>
<feature type="coiled-coil region" evidence="1">
    <location>
        <begin position="11"/>
        <end position="48"/>
    </location>
</feature>
<evidence type="ECO:0000313" key="3">
    <source>
        <dbReference type="EMBL" id="PPK91929.1"/>
    </source>
</evidence>
<evidence type="ECO:0000256" key="1">
    <source>
        <dbReference type="SAM" id="Coils"/>
    </source>
</evidence>
<dbReference type="EMBL" id="PTJD01000019">
    <property type="protein sequence ID" value="PPK91929.1"/>
    <property type="molecule type" value="Genomic_DNA"/>
</dbReference>
<dbReference type="AlphaFoldDB" id="A0A2S6ICK0"/>
<dbReference type="RefSeq" id="WP_104435526.1">
    <property type="nucleotide sequence ID" value="NZ_PTJD01000019.1"/>
</dbReference>
<sequence length="102" mass="11176">MSETPTPEQALSAARALLDEKMANVERLTETRKRCAELRQQLEEAERADAVQWAEALRAGWSEDELKRCGLGEPARKKPGRPRQSRSSRKSASVGADGGAGQ</sequence>
<protein>
    <submittedName>
        <fullName evidence="3">Uncharacterized protein</fullName>
    </submittedName>
</protein>
<accession>A0A2S6ICK0</accession>
<comment type="caution">
    <text evidence="3">The sequence shown here is derived from an EMBL/GenBank/DDBJ whole genome shotgun (WGS) entry which is preliminary data.</text>
</comment>
<evidence type="ECO:0000256" key="2">
    <source>
        <dbReference type="SAM" id="MobiDB-lite"/>
    </source>
</evidence>
<organism evidence="3 4">
    <name type="scientific">Kineococcus xinjiangensis</name>
    <dbReference type="NCBI Taxonomy" id="512762"/>
    <lineage>
        <taxon>Bacteria</taxon>
        <taxon>Bacillati</taxon>
        <taxon>Actinomycetota</taxon>
        <taxon>Actinomycetes</taxon>
        <taxon>Kineosporiales</taxon>
        <taxon>Kineosporiaceae</taxon>
        <taxon>Kineococcus</taxon>
    </lineage>
</organism>
<dbReference type="Gene3D" id="1.20.58.920">
    <property type="match status" value="1"/>
</dbReference>
<reference evidence="3 4" key="1">
    <citation type="submission" date="2018-02" db="EMBL/GenBank/DDBJ databases">
        <title>Genomic Encyclopedia of Archaeal and Bacterial Type Strains, Phase II (KMG-II): from individual species to whole genera.</title>
        <authorList>
            <person name="Goeker M."/>
        </authorList>
    </citation>
    <scope>NUCLEOTIDE SEQUENCE [LARGE SCALE GENOMIC DNA]</scope>
    <source>
        <strain evidence="3 4">DSM 22857</strain>
    </source>
</reference>
<keyword evidence="4" id="KW-1185">Reference proteome</keyword>
<evidence type="ECO:0000313" key="4">
    <source>
        <dbReference type="Proteomes" id="UP000239485"/>
    </source>
</evidence>
<proteinExistence type="predicted"/>
<dbReference type="OrthoDB" id="4882276at2"/>